<dbReference type="EMBL" id="QFRA01000019">
    <property type="protein sequence ID" value="PZR04238.1"/>
    <property type="molecule type" value="Genomic_DNA"/>
</dbReference>
<dbReference type="RefSeq" id="WP_303735114.1">
    <property type="nucleotide sequence ID" value="NZ_CAKZHK010000003.1"/>
</dbReference>
<dbReference type="Proteomes" id="UP000249432">
    <property type="component" value="Unassembled WGS sequence"/>
</dbReference>
<accession>A0A2W5U5X4</accession>
<dbReference type="AlphaFoldDB" id="A0A2W5U5X4"/>
<evidence type="ECO:0000313" key="3">
    <source>
        <dbReference type="Proteomes" id="UP000249432"/>
    </source>
</evidence>
<evidence type="ECO:0000256" key="1">
    <source>
        <dbReference type="SAM" id="SignalP"/>
    </source>
</evidence>
<reference evidence="2 3" key="1">
    <citation type="submission" date="2017-08" db="EMBL/GenBank/DDBJ databases">
        <title>Infants hospitalized years apart are colonized by the same room-sourced microbial strains.</title>
        <authorList>
            <person name="Brooks B."/>
            <person name="Olm M.R."/>
            <person name="Firek B.A."/>
            <person name="Baker R."/>
            <person name="Thomas B.C."/>
            <person name="Morowitz M.J."/>
            <person name="Banfield J.F."/>
        </authorList>
    </citation>
    <scope>NUCLEOTIDE SEQUENCE [LARGE SCALE GENOMIC DNA]</scope>
    <source>
        <strain evidence="2">S2_003_000_R1_3</strain>
    </source>
</reference>
<keyword evidence="1" id="KW-0732">Signal</keyword>
<evidence type="ECO:0000313" key="2">
    <source>
        <dbReference type="EMBL" id="PZR04238.1"/>
    </source>
</evidence>
<evidence type="ECO:0008006" key="4">
    <source>
        <dbReference type="Google" id="ProtNLM"/>
    </source>
</evidence>
<gene>
    <name evidence="2" type="ORF">DI525_07490</name>
</gene>
<name>A0A2W5U5X4_9CORY</name>
<comment type="caution">
    <text evidence="2">The sequence shown here is derived from an EMBL/GenBank/DDBJ whole genome shotgun (WGS) entry which is preliminary data.</text>
</comment>
<proteinExistence type="predicted"/>
<feature type="chain" id="PRO_5016131038" description="Secreted protein" evidence="1">
    <location>
        <begin position="27"/>
        <end position="137"/>
    </location>
</feature>
<protein>
    <recommendedName>
        <fullName evidence="4">Secreted protein</fullName>
    </recommendedName>
</protein>
<sequence length="137" mass="14750">MMIRRFAAASALAIVALGAGTGVASAAATTTQPSPNTSSILANIQRLLGIDHPQFDLMEDTQSTRPTILPTGENAVKRVLALEEQKAGHKLMNIQFLDGKRAHISFAPQYDFQKDNDALVKVSKALELNGYSVTVDR</sequence>
<feature type="signal peptide" evidence="1">
    <location>
        <begin position="1"/>
        <end position="26"/>
    </location>
</feature>
<organism evidence="2 3">
    <name type="scientific">Corynebacterium kroppenstedtii</name>
    <dbReference type="NCBI Taxonomy" id="161879"/>
    <lineage>
        <taxon>Bacteria</taxon>
        <taxon>Bacillati</taxon>
        <taxon>Actinomycetota</taxon>
        <taxon>Actinomycetes</taxon>
        <taxon>Mycobacteriales</taxon>
        <taxon>Corynebacteriaceae</taxon>
        <taxon>Corynebacterium</taxon>
    </lineage>
</organism>